<dbReference type="PROSITE" id="PS00194">
    <property type="entry name" value="THIOREDOXIN_1"/>
    <property type="match status" value="1"/>
</dbReference>
<dbReference type="InterPro" id="IPR036249">
    <property type="entry name" value="Thioredoxin-like_sf"/>
</dbReference>
<dbReference type="PANTHER" id="PTHR42852">
    <property type="entry name" value="THIOL:DISULFIDE INTERCHANGE PROTEIN DSBE"/>
    <property type="match status" value="1"/>
</dbReference>
<dbReference type="OrthoDB" id="25753at2"/>
<comment type="subcellular location">
    <subcellularLocation>
        <location evidence="1">Cell envelope</location>
    </subcellularLocation>
</comment>
<evidence type="ECO:0000256" key="3">
    <source>
        <dbReference type="ARBA" id="ARBA00023157"/>
    </source>
</evidence>
<keyword evidence="3" id="KW-1015">Disulfide bond</keyword>
<evidence type="ECO:0000256" key="2">
    <source>
        <dbReference type="ARBA" id="ARBA00022748"/>
    </source>
</evidence>
<evidence type="ECO:0000256" key="1">
    <source>
        <dbReference type="ARBA" id="ARBA00004196"/>
    </source>
</evidence>
<dbReference type="GO" id="GO:0016491">
    <property type="term" value="F:oxidoreductase activity"/>
    <property type="evidence" value="ECO:0007669"/>
    <property type="project" value="InterPro"/>
</dbReference>
<dbReference type="EMBL" id="BJXN01000010">
    <property type="protein sequence ID" value="GEM90184.1"/>
    <property type="molecule type" value="Genomic_DNA"/>
</dbReference>
<dbReference type="Proteomes" id="UP000321827">
    <property type="component" value="Unassembled WGS sequence"/>
</dbReference>
<dbReference type="PANTHER" id="PTHR42852:SF6">
    <property type="entry name" value="THIOL:DISULFIDE INTERCHANGE PROTEIN DSBE"/>
    <property type="match status" value="1"/>
</dbReference>
<proteinExistence type="predicted"/>
<evidence type="ECO:0000259" key="5">
    <source>
        <dbReference type="PROSITE" id="PS51352"/>
    </source>
</evidence>
<reference evidence="6 7" key="1">
    <citation type="submission" date="2019-07" db="EMBL/GenBank/DDBJ databases">
        <title>Whole genome shotgun sequence of Oceanithermus desulfurans NBRC 100063.</title>
        <authorList>
            <person name="Hosoyama A."/>
            <person name="Uohara A."/>
            <person name="Ohji S."/>
            <person name="Ichikawa N."/>
        </authorList>
    </citation>
    <scope>NUCLEOTIDE SEQUENCE [LARGE SCALE GENOMIC DNA]</scope>
    <source>
        <strain evidence="6 7">NBRC 100063</strain>
    </source>
</reference>
<protein>
    <recommendedName>
        <fullName evidence="5">Thioredoxin domain-containing protein</fullName>
    </recommendedName>
</protein>
<dbReference type="GO" id="GO:0017004">
    <property type="term" value="P:cytochrome complex assembly"/>
    <property type="evidence" value="ECO:0007669"/>
    <property type="project" value="UniProtKB-KW"/>
</dbReference>
<dbReference type="InterPro" id="IPR050553">
    <property type="entry name" value="Thioredoxin_ResA/DsbE_sf"/>
</dbReference>
<dbReference type="GO" id="GO:0030313">
    <property type="term" value="C:cell envelope"/>
    <property type="evidence" value="ECO:0007669"/>
    <property type="project" value="UniProtKB-SubCell"/>
</dbReference>
<dbReference type="InterPro" id="IPR013740">
    <property type="entry name" value="Redoxin"/>
</dbReference>
<comment type="caution">
    <text evidence="6">The sequence shown here is derived from an EMBL/GenBank/DDBJ whole genome shotgun (WGS) entry which is preliminary data.</text>
</comment>
<keyword evidence="2" id="KW-0201">Cytochrome c-type biogenesis</keyword>
<dbReference type="AlphaFoldDB" id="A0A511RKI1"/>
<dbReference type="PROSITE" id="PS51352">
    <property type="entry name" value="THIOREDOXIN_2"/>
    <property type="match status" value="1"/>
</dbReference>
<dbReference type="Gene3D" id="3.40.30.10">
    <property type="entry name" value="Glutaredoxin"/>
    <property type="match status" value="1"/>
</dbReference>
<dbReference type="SUPFAM" id="SSF52833">
    <property type="entry name" value="Thioredoxin-like"/>
    <property type="match status" value="1"/>
</dbReference>
<evidence type="ECO:0000256" key="4">
    <source>
        <dbReference type="ARBA" id="ARBA00023284"/>
    </source>
</evidence>
<dbReference type="Pfam" id="PF08534">
    <property type="entry name" value="Redoxin"/>
    <property type="match status" value="1"/>
</dbReference>
<dbReference type="InterPro" id="IPR017937">
    <property type="entry name" value="Thioredoxin_CS"/>
</dbReference>
<dbReference type="InterPro" id="IPR013766">
    <property type="entry name" value="Thioredoxin_domain"/>
</dbReference>
<feature type="domain" description="Thioredoxin" evidence="5">
    <location>
        <begin position="32"/>
        <end position="171"/>
    </location>
</feature>
<organism evidence="6 7">
    <name type="scientific">Oceanithermus desulfurans NBRC 100063</name>
    <dbReference type="NCBI Taxonomy" id="1227550"/>
    <lineage>
        <taxon>Bacteria</taxon>
        <taxon>Thermotogati</taxon>
        <taxon>Deinococcota</taxon>
        <taxon>Deinococci</taxon>
        <taxon>Thermales</taxon>
        <taxon>Thermaceae</taxon>
        <taxon>Oceanithermus</taxon>
    </lineage>
</organism>
<evidence type="ECO:0000313" key="7">
    <source>
        <dbReference type="Proteomes" id="UP000321827"/>
    </source>
</evidence>
<name>A0A511RKI1_9DEIN</name>
<evidence type="ECO:0000313" key="6">
    <source>
        <dbReference type="EMBL" id="GEM90184.1"/>
    </source>
</evidence>
<dbReference type="CDD" id="cd02966">
    <property type="entry name" value="TlpA_like_family"/>
    <property type="match status" value="1"/>
</dbReference>
<keyword evidence="4" id="KW-0676">Redox-active center</keyword>
<dbReference type="RefSeq" id="WP_147147701.1">
    <property type="nucleotide sequence ID" value="NZ_BJXN01000010.1"/>
</dbReference>
<gene>
    <name evidence="6" type="ORF">ODE01S_16180</name>
</gene>
<sequence length="171" mass="18696">MKKVNLTALIVVVFAAALLGWYLLAPGSSGKRPTAVDVPDIRLSTLGGREVELRQFLGRPLVLNLWATWCPPCRREMPLLARTAAARSDVAFVFASQDQGRSAPLVRSFLDDSGLVMEWVLLDPQNVLQRKLATTGLPTTYFFDAGGRLVAKHVGEISPRILEASLAQIAR</sequence>
<accession>A0A511RKI1</accession>